<dbReference type="EMBL" id="JFZA02000045">
    <property type="protein sequence ID" value="KFG88868.1"/>
    <property type="molecule type" value="Genomic_DNA"/>
</dbReference>
<organism evidence="2 3">
    <name type="scientific">Sphingobium herbicidovorans (strain ATCC 700291 / DSM 11019 / CCUG 56400 / KCTC 2939 / LMG 18315 / NBRC 16415 / MH)</name>
    <name type="common">Sphingomonas herbicidovorans</name>
    <dbReference type="NCBI Taxonomy" id="1219045"/>
    <lineage>
        <taxon>Bacteria</taxon>
        <taxon>Pseudomonadati</taxon>
        <taxon>Pseudomonadota</taxon>
        <taxon>Alphaproteobacteria</taxon>
        <taxon>Sphingomonadales</taxon>
        <taxon>Sphingomonadaceae</taxon>
        <taxon>Sphingobium</taxon>
    </lineage>
</organism>
<dbReference type="PANTHER" id="PTHR35585">
    <property type="entry name" value="HHE DOMAIN PROTEIN (AFU_ORTHOLOGUE AFUA_4G00730)"/>
    <property type="match status" value="1"/>
</dbReference>
<keyword evidence="3" id="KW-1185">Reference proteome</keyword>
<name>A0A086P650_SPHHM</name>
<feature type="domain" description="Hemerythrin-like" evidence="1">
    <location>
        <begin position="38"/>
        <end position="145"/>
    </location>
</feature>
<dbReference type="eggNOG" id="COG5592">
    <property type="taxonomic scope" value="Bacteria"/>
</dbReference>
<comment type="caution">
    <text evidence="2">The sequence shown here is derived from an EMBL/GenBank/DDBJ whole genome shotgun (WGS) entry which is preliminary data.</text>
</comment>
<gene>
    <name evidence="2" type="ORF">BV98_003268</name>
</gene>
<dbReference type="Proteomes" id="UP000024284">
    <property type="component" value="Unassembled WGS sequence"/>
</dbReference>
<dbReference type="AlphaFoldDB" id="A0A086P650"/>
<evidence type="ECO:0000313" key="2">
    <source>
        <dbReference type="EMBL" id="KFG88868.1"/>
    </source>
</evidence>
<protein>
    <recommendedName>
        <fullName evidence="1">Hemerythrin-like domain-containing protein</fullName>
    </recommendedName>
</protein>
<dbReference type="OrthoDB" id="7061066at2"/>
<accession>A0A086P650</accession>
<sequence>MSVLDRIVAAVTPPESEQDRVKARQRARAAAAPGDWLDQILHHHEQIEAAFAQAQAATDAQSRTQAQRKLAALLTGHSSAEEAVIYPQLSSGHKTHMAMAYEEQQAAKVELALLETLDPLSQDWREKLEHIRGAVAHHVYEEENDRFLHLKEELPAPDQDRMTARYREEMSRYDSGL</sequence>
<dbReference type="Pfam" id="PF01814">
    <property type="entry name" value="Hemerythrin"/>
    <property type="match status" value="1"/>
</dbReference>
<dbReference type="InterPro" id="IPR012312">
    <property type="entry name" value="Hemerythrin-like"/>
</dbReference>
<proteinExistence type="predicted"/>
<dbReference type="STRING" id="76947.GCA_002080435_03316"/>
<evidence type="ECO:0000313" key="3">
    <source>
        <dbReference type="Proteomes" id="UP000024284"/>
    </source>
</evidence>
<evidence type="ECO:0000259" key="1">
    <source>
        <dbReference type="Pfam" id="PF01814"/>
    </source>
</evidence>
<dbReference type="PANTHER" id="PTHR35585:SF1">
    <property type="entry name" value="HHE DOMAIN PROTEIN (AFU_ORTHOLOGUE AFUA_4G00730)"/>
    <property type="match status" value="1"/>
</dbReference>
<dbReference type="PATRIC" id="fig|1219045.3.peg.3319"/>
<reference evidence="2" key="1">
    <citation type="submission" date="2014-08" db="EMBL/GenBank/DDBJ databases">
        <title>Draft genome sequences of Sphingobium herbicidovorans.</title>
        <authorList>
            <person name="Gan H.M."/>
            <person name="Gan H.Y."/>
            <person name="Savka M.A."/>
        </authorList>
    </citation>
    <scope>NUCLEOTIDE SEQUENCE [LARGE SCALE GENOMIC DNA]</scope>
    <source>
        <strain evidence="2">NBRC 16415</strain>
    </source>
</reference>
<dbReference type="RefSeq" id="WP_037468060.1">
    <property type="nucleotide sequence ID" value="NZ_BCZD01000011.1"/>
</dbReference>